<organism evidence="1 2">
    <name type="scientific">Melastoma candidum</name>
    <dbReference type="NCBI Taxonomy" id="119954"/>
    <lineage>
        <taxon>Eukaryota</taxon>
        <taxon>Viridiplantae</taxon>
        <taxon>Streptophyta</taxon>
        <taxon>Embryophyta</taxon>
        <taxon>Tracheophyta</taxon>
        <taxon>Spermatophyta</taxon>
        <taxon>Magnoliopsida</taxon>
        <taxon>eudicotyledons</taxon>
        <taxon>Gunneridae</taxon>
        <taxon>Pentapetalae</taxon>
        <taxon>rosids</taxon>
        <taxon>malvids</taxon>
        <taxon>Myrtales</taxon>
        <taxon>Melastomataceae</taxon>
        <taxon>Melastomatoideae</taxon>
        <taxon>Melastomateae</taxon>
        <taxon>Melastoma</taxon>
    </lineage>
</organism>
<name>A0ACB9S4D8_9MYRT</name>
<keyword evidence="2" id="KW-1185">Reference proteome</keyword>
<gene>
    <name evidence="1" type="ORF">MLD38_004007</name>
</gene>
<sequence>MASQSLESILVGAKTAQPRQGQEPRKPRLQPEQSLKCPRCDSINTKFCYYNNYSLSQPRYFCKSCRRYWTKGGTLRNVPVGGGCRKNKRASSSRWNPESQLVSQVADGTLGGLVNAFDSSDLALAFARLQKQGAVSATTTDNNNNNNNGLQQFGLEDQGLDQGNYNVGVPRPGLLDSIGSGIFETDSMNPSPNFYFGLGNTNSGGEVEYDHVLSMQQELSSGENMMLFGFPWPINGNGNCMNEGITNIRGEVVDSGRSSVSWNSGLNSPWHHGLLNTSPLM</sequence>
<accession>A0ACB9S4D8</accession>
<evidence type="ECO:0000313" key="2">
    <source>
        <dbReference type="Proteomes" id="UP001057402"/>
    </source>
</evidence>
<proteinExistence type="predicted"/>
<comment type="caution">
    <text evidence="1">The sequence shown here is derived from an EMBL/GenBank/DDBJ whole genome shotgun (WGS) entry which is preliminary data.</text>
</comment>
<dbReference type="Proteomes" id="UP001057402">
    <property type="component" value="Chromosome 2"/>
</dbReference>
<dbReference type="EMBL" id="CM042881">
    <property type="protein sequence ID" value="KAI4386035.1"/>
    <property type="molecule type" value="Genomic_DNA"/>
</dbReference>
<reference evidence="2" key="1">
    <citation type="journal article" date="2023" name="Front. Plant Sci.">
        <title>Chromosomal-level genome assembly of Melastoma candidum provides insights into trichome evolution.</title>
        <authorList>
            <person name="Zhong Y."/>
            <person name="Wu W."/>
            <person name="Sun C."/>
            <person name="Zou P."/>
            <person name="Liu Y."/>
            <person name="Dai S."/>
            <person name="Zhou R."/>
        </authorList>
    </citation>
    <scope>NUCLEOTIDE SEQUENCE [LARGE SCALE GENOMIC DNA]</scope>
</reference>
<evidence type="ECO:0000313" key="1">
    <source>
        <dbReference type="EMBL" id="KAI4386035.1"/>
    </source>
</evidence>
<protein>
    <submittedName>
        <fullName evidence="1">Uncharacterized protein</fullName>
    </submittedName>
</protein>